<keyword evidence="2" id="KW-0472">Membrane</keyword>
<dbReference type="Gene3D" id="1.25.40.10">
    <property type="entry name" value="Tetratricopeptide repeat domain"/>
    <property type="match status" value="1"/>
</dbReference>
<keyword evidence="1" id="KW-0802">TPR repeat</keyword>
<dbReference type="KEGG" id="tig:THII_1867"/>
<feature type="transmembrane region" description="Helical" evidence="2">
    <location>
        <begin position="135"/>
        <end position="151"/>
    </location>
</feature>
<accession>A0A090AG89</accession>
<dbReference type="InterPro" id="IPR019734">
    <property type="entry name" value="TPR_rpt"/>
</dbReference>
<name>A0A090AG89_9GAMM</name>
<dbReference type="SUPFAM" id="SSF48452">
    <property type="entry name" value="TPR-like"/>
    <property type="match status" value="1"/>
</dbReference>
<feature type="transmembrane region" description="Helical" evidence="2">
    <location>
        <begin position="349"/>
        <end position="370"/>
    </location>
</feature>
<dbReference type="InterPro" id="IPR011990">
    <property type="entry name" value="TPR-like_helical_dom_sf"/>
</dbReference>
<organism evidence="3 4">
    <name type="scientific">Thioploca ingrica</name>
    <dbReference type="NCBI Taxonomy" id="40754"/>
    <lineage>
        <taxon>Bacteria</taxon>
        <taxon>Pseudomonadati</taxon>
        <taxon>Pseudomonadota</taxon>
        <taxon>Gammaproteobacteria</taxon>
        <taxon>Thiotrichales</taxon>
        <taxon>Thiotrichaceae</taxon>
        <taxon>Thioploca</taxon>
    </lineage>
</organism>
<feature type="transmembrane region" description="Helical" evidence="2">
    <location>
        <begin position="94"/>
        <end position="115"/>
    </location>
</feature>
<evidence type="ECO:0000256" key="1">
    <source>
        <dbReference type="PROSITE-ProRule" id="PRU00339"/>
    </source>
</evidence>
<keyword evidence="2" id="KW-1133">Transmembrane helix</keyword>
<dbReference type="AlphaFoldDB" id="A0A090AG89"/>
<feature type="repeat" description="TPR" evidence="1">
    <location>
        <begin position="531"/>
        <end position="564"/>
    </location>
</feature>
<dbReference type="GO" id="GO:0035269">
    <property type="term" value="P:protein O-linked glycosylation via mannose"/>
    <property type="evidence" value="ECO:0007669"/>
    <property type="project" value="TreeGrafter"/>
</dbReference>
<protein>
    <submittedName>
        <fullName evidence="3">Tetratricopeptide repeat protein</fullName>
    </submittedName>
</protein>
<dbReference type="EMBL" id="AP014633">
    <property type="protein sequence ID" value="BAP56164.1"/>
    <property type="molecule type" value="Genomic_DNA"/>
</dbReference>
<dbReference type="OrthoDB" id="8566379at2"/>
<evidence type="ECO:0000313" key="3">
    <source>
        <dbReference type="EMBL" id="BAP56164.1"/>
    </source>
</evidence>
<dbReference type="Proteomes" id="UP000031623">
    <property type="component" value="Chromosome"/>
</dbReference>
<dbReference type="STRING" id="40754.THII_1867"/>
<dbReference type="PROSITE" id="PS50005">
    <property type="entry name" value="TPR"/>
    <property type="match status" value="2"/>
</dbReference>
<feature type="repeat" description="TPR" evidence="1">
    <location>
        <begin position="565"/>
        <end position="598"/>
    </location>
</feature>
<gene>
    <name evidence="3" type="ORF">THII_1867</name>
</gene>
<feature type="transmembrane region" description="Helical" evidence="2">
    <location>
        <begin position="382"/>
        <end position="402"/>
    </location>
</feature>
<dbReference type="SMART" id="SM00028">
    <property type="entry name" value="TPR"/>
    <property type="match status" value="4"/>
</dbReference>
<feature type="transmembrane region" description="Helical" evidence="2">
    <location>
        <begin position="189"/>
        <end position="204"/>
    </location>
</feature>
<dbReference type="GO" id="GO:0000030">
    <property type="term" value="F:mannosyltransferase activity"/>
    <property type="evidence" value="ECO:0007669"/>
    <property type="project" value="TreeGrafter"/>
</dbReference>
<keyword evidence="4" id="KW-1185">Reference proteome</keyword>
<dbReference type="Pfam" id="PF14559">
    <property type="entry name" value="TPR_19"/>
    <property type="match status" value="1"/>
</dbReference>
<feature type="transmembrane region" description="Helical" evidence="2">
    <location>
        <begin position="58"/>
        <end position="82"/>
    </location>
</feature>
<feature type="transmembrane region" description="Helical" evidence="2">
    <location>
        <begin position="323"/>
        <end position="343"/>
    </location>
</feature>
<dbReference type="PANTHER" id="PTHR44216">
    <property type="entry name" value="PROTEIN O-MANNOSYL-TRANSFERASE TMTC2"/>
    <property type="match status" value="1"/>
</dbReference>
<dbReference type="HOGENOM" id="CLU_011615_5_1_6"/>
<dbReference type="InterPro" id="IPR052384">
    <property type="entry name" value="TMTC_O-mannosyltransferase"/>
</dbReference>
<sequence length="613" mass="70160">MLSNPMSVNSTPNHTQLLLQTWYIQTLLLAIVVALTYGHTLDVPFYLDDFSSIEENPVIYNSSGLLALWQFAPLRIVGYLSFALNYQIHQFQVAGYHLVNIIIHFFAGMAVFGLLRGLVRTPAVNLTLSASTQQWLPILTALIFVLHPLQIQAVTYIVQRLASLSALFYIASMASFIQARLTDRIGQRVLWILACIFLALLAFFTKQNTATLPLTLLLLELIFFPGHKRRLMMVTGIAGLGLGCIWFILAVVFHHNPFSLESMQALTRETEEVTRTAYFATQMSVLWTYIKLFFWSSSSHIDYYYPITETFLSTQNYNLIARLLDSVALWALIGHLLVLGWAGYSLRRWPLVAFGIFFYYLAHLIESSFIPIRDVIFEHRTYLPNLGLIIASSWLLVVYLPRWVSQKTTLTIIILLLVMLGITTKLRNQMWRDPIALWQHNVEQSPDKQRGWVILGKHLIQAERSEEAIEALNHAVTKKVNPDGTESLSVSTETALNFVVAYKRLHRYDEALQWIDRSLALKDQLRPFDQAKFLINRGNILFELKHNQEAENSYRLALQIYPQNLNARINLGTILAATGRYDEAIALYQEILAIDPSNAYVKSNLEKLQKLRH</sequence>
<evidence type="ECO:0000313" key="4">
    <source>
        <dbReference type="Proteomes" id="UP000031623"/>
    </source>
</evidence>
<evidence type="ECO:0000256" key="2">
    <source>
        <dbReference type="SAM" id="Phobius"/>
    </source>
</evidence>
<dbReference type="PANTHER" id="PTHR44216:SF3">
    <property type="entry name" value="PROTEIN O-MANNOSYL-TRANSFERASE TMTC2"/>
    <property type="match status" value="1"/>
</dbReference>
<feature type="transmembrane region" description="Helical" evidence="2">
    <location>
        <begin position="408"/>
        <end position="426"/>
    </location>
</feature>
<dbReference type="PROSITE" id="PS50293">
    <property type="entry name" value="TPR_REGION"/>
    <property type="match status" value="1"/>
</dbReference>
<feature type="transmembrane region" description="Helical" evidence="2">
    <location>
        <begin position="233"/>
        <end position="256"/>
    </location>
</feature>
<keyword evidence="2" id="KW-0812">Transmembrane</keyword>
<feature type="transmembrane region" description="Helical" evidence="2">
    <location>
        <begin position="20"/>
        <end position="37"/>
    </location>
</feature>
<reference evidence="3 4" key="1">
    <citation type="journal article" date="2014" name="ISME J.">
        <title>Ecophysiology of Thioploca ingrica as revealed by the complete genome sequence supplemented with proteomic evidence.</title>
        <authorList>
            <person name="Kojima H."/>
            <person name="Ogura Y."/>
            <person name="Yamamoto N."/>
            <person name="Togashi T."/>
            <person name="Mori H."/>
            <person name="Watanabe T."/>
            <person name="Nemoto F."/>
            <person name="Kurokawa K."/>
            <person name="Hayashi T."/>
            <person name="Fukui M."/>
        </authorList>
    </citation>
    <scope>NUCLEOTIDE SEQUENCE [LARGE SCALE GENOMIC DNA]</scope>
</reference>
<proteinExistence type="predicted"/>